<accession>A0A951PHS3</accession>
<proteinExistence type="predicted"/>
<protein>
    <submittedName>
        <fullName evidence="2">Uncharacterized protein</fullName>
    </submittedName>
</protein>
<evidence type="ECO:0000313" key="3">
    <source>
        <dbReference type="Proteomes" id="UP000753908"/>
    </source>
</evidence>
<keyword evidence="1" id="KW-0812">Transmembrane</keyword>
<feature type="transmembrane region" description="Helical" evidence="1">
    <location>
        <begin position="20"/>
        <end position="42"/>
    </location>
</feature>
<keyword evidence="1" id="KW-0472">Membrane</keyword>
<dbReference type="Proteomes" id="UP000753908">
    <property type="component" value="Unassembled WGS sequence"/>
</dbReference>
<reference evidence="2" key="1">
    <citation type="submission" date="2021-05" db="EMBL/GenBank/DDBJ databases">
        <authorList>
            <person name="Pietrasiak N."/>
            <person name="Ward R."/>
            <person name="Stajich J.E."/>
            <person name="Kurbessoian T."/>
        </authorList>
    </citation>
    <scope>NUCLEOTIDE SEQUENCE</scope>
    <source>
        <strain evidence="2">CPER-KK1</strain>
    </source>
</reference>
<evidence type="ECO:0000256" key="1">
    <source>
        <dbReference type="SAM" id="Phobius"/>
    </source>
</evidence>
<name>A0A951PHS3_9CYAN</name>
<sequence>MRSLFWIGWQNAIAFGEVGVFFNAGEIMVTFLITQGFDAIAFPMPSYRIRVSYPLFRHPSNFVETFRRNVSTNKTNFTNSLSTEDWWLCL</sequence>
<organism evidence="2 3">
    <name type="scientific">Symplocastrum torsivum CPER-KK1</name>
    <dbReference type="NCBI Taxonomy" id="450513"/>
    <lineage>
        <taxon>Bacteria</taxon>
        <taxon>Bacillati</taxon>
        <taxon>Cyanobacteriota</taxon>
        <taxon>Cyanophyceae</taxon>
        <taxon>Oscillatoriophycideae</taxon>
        <taxon>Oscillatoriales</taxon>
        <taxon>Microcoleaceae</taxon>
        <taxon>Symplocastrum</taxon>
    </lineage>
</organism>
<evidence type="ECO:0000313" key="2">
    <source>
        <dbReference type="EMBL" id="MBW4544150.1"/>
    </source>
</evidence>
<dbReference type="EMBL" id="JAHHIF010000007">
    <property type="protein sequence ID" value="MBW4544150.1"/>
    <property type="molecule type" value="Genomic_DNA"/>
</dbReference>
<gene>
    <name evidence="2" type="ORF">KME25_06875</name>
</gene>
<keyword evidence="1" id="KW-1133">Transmembrane helix</keyword>
<comment type="caution">
    <text evidence="2">The sequence shown here is derived from an EMBL/GenBank/DDBJ whole genome shotgun (WGS) entry which is preliminary data.</text>
</comment>
<dbReference type="AlphaFoldDB" id="A0A951PHS3"/>
<reference evidence="2" key="2">
    <citation type="journal article" date="2022" name="Microbiol. Resour. Announc.">
        <title>Metagenome Sequencing to Explore Phylogenomics of Terrestrial Cyanobacteria.</title>
        <authorList>
            <person name="Ward R.D."/>
            <person name="Stajich J.E."/>
            <person name="Johansen J.R."/>
            <person name="Huntemann M."/>
            <person name="Clum A."/>
            <person name="Foster B."/>
            <person name="Foster B."/>
            <person name="Roux S."/>
            <person name="Palaniappan K."/>
            <person name="Varghese N."/>
            <person name="Mukherjee S."/>
            <person name="Reddy T.B.K."/>
            <person name="Daum C."/>
            <person name="Copeland A."/>
            <person name="Chen I.A."/>
            <person name="Ivanova N.N."/>
            <person name="Kyrpides N.C."/>
            <person name="Shapiro N."/>
            <person name="Eloe-Fadrosh E.A."/>
            <person name="Pietrasiak N."/>
        </authorList>
    </citation>
    <scope>NUCLEOTIDE SEQUENCE</scope>
    <source>
        <strain evidence="2">CPER-KK1</strain>
    </source>
</reference>